<evidence type="ECO:0000256" key="5">
    <source>
        <dbReference type="ARBA" id="ARBA00022801"/>
    </source>
</evidence>
<dbReference type="SUPFAM" id="SSF55920">
    <property type="entry name" value="Creatinase/aminopeptidase"/>
    <property type="match status" value="1"/>
</dbReference>
<dbReference type="InterPro" id="IPR001714">
    <property type="entry name" value="Pept_M24_MAP"/>
</dbReference>
<proteinExistence type="inferred from homology"/>
<protein>
    <recommendedName>
        <fullName evidence="6 7">Methionine aminopeptidase</fullName>
        <shortName evidence="6">MAP</shortName>
        <shortName evidence="6">MetAP</shortName>
        <ecNumber evidence="6 7">3.4.11.18</ecNumber>
    </recommendedName>
    <alternativeName>
        <fullName evidence="6">Peptidase M</fullName>
    </alternativeName>
</protein>
<dbReference type="GO" id="GO:0004239">
    <property type="term" value="F:initiator methionyl aminopeptidase activity"/>
    <property type="evidence" value="ECO:0007669"/>
    <property type="project" value="UniProtKB-UniRule"/>
</dbReference>
<feature type="binding site" evidence="6">
    <location>
        <position position="201"/>
    </location>
    <ligand>
        <name>a divalent metal cation</name>
        <dbReference type="ChEBI" id="CHEBI:60240"/>
        <label>2</label>
        <note>catalytic</note>
    </ligand>
</feature>
<dbReference type="PROSITE" id="PS00680">
    <property type="entry name" value="MAP_1"/>
    <property type="match status" value="1"/>
</dbReference>
<dbReference type="InterPro" id="IPR002467">
    <property type="entry name" value="Pept_M24A_MAP1"/>
</dbReference>
<comment type="function">
    <text evidence="1 6">Removes the N-terminal methionine from nascent proteins. The N-terminal methionine is often cleaved when the second residue in the primary sequence is small and uncharged (Met-Ala-, Cys, Gly, Pro, Ser, Thr, or Val). Requires deformylation of the N(alpha)-formylated initiator methionine before it can be hydrolyzed.</text>
</comment>
<feature type="domain" description="Peptidase M24" evidence="8">
    <location>
        <begin position="11"/>
        <end position="239"/>
    </location>
</feature>
<dbReference type="Gene3D" id="3.90.230.10">
    <property type="entry name" value="Creatinase/methionine aminopeptidase superfamily"/>
    <property type="match status" value="1"/>
</dbReference>
<evidence type="ECO:0000313" key="9">
    <source>
        <dbReference type="EMBL" id="PMP72592.1"/>
    </source>
</evidence>
<evidence type="ECO:0000256" key="1">
    <source>
        <dbReference type="ARBA" id="ARBA00002521"/>
    </source>
</evidence>
<dbReference type="Pfam" id="PF00557">
    <property type="entry name" value="Peptidase_M24"/>
    <property type="match status" value="1"/>
</dbReference>
<dbReference type="GO" id="GO:0006508">
    <property type="term" value="P:proteolysis"/>
    <property type="evidence" value="ECO:0007669"/>
    <property type="project" value="UniProtKB-KW"/>
</dbReference>
<keyword evidence="2 6" id="KW-0031">Aminopeptidase</keyword>
<reference evidence="9 10" key="1">
    <citation type="submission" date="2018-01" db="EMBL/GenBank/DDBJ databases">
        <title>Metagenomic assembled genomes from two thermal pools in the Uzon Caldera, Kamchatka, Russia.</title>
        <authorList>
            <person name="Wilkins L."/>
            <person name="Ettinger C."/>
        </authorList>
    </citation>
    <scope>NUCLEOTIDE SEQUENCE [LARGE SCALE GENOMIC DNA]</scope>
    <source>
        <strain evidence="9">ZAV-05</strain>
    </source>
</reference>
<feature type="binding site" evidence="6">
    <location>
        <position position="168"/>
    </location>
    <ligand>
        <name>a divalent metal cation</name>
        <dbReference type="ChEBI" id="CHEBI:60240"/>
        <label>2</label>
        <note>catalytic</note>
    </ligand>
</feature>
<dbReference type="EC" id="3.4.11.18" evidence="6 7"/>
<dbReference type="AlphaFoldDB" id="A0A2J6WQD5"/>
<comment type="caution">
    <text evidence="9">The sequence shown here is derived from an EMBL/GenBank/DDBJ whole genome shotgun (WGS) entry which is preliminary data.</text>
</comment>
<dbReference type="PRINTS" id="PR00599">
    <property type="entry name" value="MAPEPTIDASE"/>
</dbReference>
<feature type="binding site" evidence="6">
    <location>
        <position position="232"/>
    </location>
    <ligand>
        <name>a divalent metal cation</name>
        <dbReference type="ChEBI" id="CHEBI:60240"/>
        <label>2</label>
        <note>catalytic</note>
    </ligand>
</feature>
<dbReference type="GO" id="GO:0005829">
    <property type="term" value="C:cytosol"/>
    <property type="evidence" value="ECO:0007669"/>
    <property type="project" value="TreeGrafter"/>
</dbReference>
<feature type="binding site" evidence="6">
    <location>
        <position position="105"/>
    </location>
    <ligand>
        <name>a divalent metal cation</name>
        <dbReference type="ChEBI" id="CHEBI:60240"/>
        <label>2</label>
        <note>catalytic</note>
    </ligand>
</feature>
<feature type="binding site" evidence="6">
    <location>
        <position position="105"/>
    </location>
    <ligand>
        <name>a divalent metal cation</name>
        <dbReference type="ChEBI" id="CHEBI:60240"/>
        <label>1</label>
    </ligand>
</feature>
<comment type="cofactor">
    <cofactor evidence="6">
        <name>Co(2+)</name>
        <dbReference type="ChEBI" id="CHEBI:48828"/>
    </cofactor>
    <cofactor evidence="6">
        <name>Zn(2+)</name>
        <dbReference type="ChEBI" id="CHEBI:29105"/>
    </cofactor>
    <cofactor evidence="6">
        <name>Mn(2+)</name>
        <dbReference type="ChEBI" id="CHEBI:29035"/>
    </cofactor>
    <cofactor evidence="6">
        <name>Fe(2+)</name>
        <dbReference type="ChEBI" id="CHEBI:29033"/>
    </cofactor>
    <text evidence="6">Binds 2 divalent metal cations per subunit. Has a high-affinity and a low affinity metal-binding site. The true nature of the physiological cofactor is under debate. The enzyme is active with cobalt, zinc, manganese or divalent iron ions. Most likely, methionine aminopeptidases function as mononuclear Fe(2+)-metalloproteases under physiological conditions, and the catalytically relevant metal-binding site has been assigned to the histidine-containing high-affinity site.</text>
</comment>
<evidence type="ECO:0000259" key="8">
    <source>
        <dbReference type="Pfam" id="PF00557"/>
    </source>
</evidence>
<evidence type="ECO:0000256" key="7">
    <source>
        <dbReference type="RuleBase" id="RU003653"/>
    </source>
</evidence>
<dbReference type="RefSeq" id="WP_424606260.1">
    <property type="nucleotide sequence ID" value="NZ_JBNAVA010000014.1"/>
</dbReference>
<keyword evidence="3 6" id="KW-0645">Protease</keyword>
<keyword evidence="4 6" id="KW-0479">Metal-binding</keyword>
<dbReference type="EMBL" id="PNIN01000020">
    <property type="protein sequence ID" value="PMP72592.1"/>
    <property type="molecule type" value="Genomic_DNA"/>
</dbReference>
<evidence type="ECO:0000313" key="10">
    <source>
        <dbReference type="Proteomes" id="UP000242881"/>
    </source>
</evidence>
<dbReference type="InterPro" id="IPR036005">
    <property type="entry name" value="Creatinase/aminopeptidase-like"/>
</dbReference>
<dbReference type="PANTHER" id="PTHR43330:SF27">
    <property type="entry name" value="METHIONINE AMINOPEPTIDASE"/>
    <property type="match status" value="1"/>
</dbReference>
<feature type="binding site" evidence="6">
    <location>
        <position position="94"/>
    </location>
    <ligand>
        <name>a divalent metal cation</name>
        <dbReference type="ChEBI" id="CHEBI:60240"/>
        <label>1</label>
    </ligand>
</feature>
<evidence type="ECO:0000256" key="3">
    <source>
        <dbReference type="ARBA" id="ARBA00022670"/>
    </source>
</evidence>
<keyword evidence="5 6" id="KW-0378">Hydrolase</keyword>
<evidence type="ECO:0000256" key="4">
    <source>
        <dbReference type="ARBA" id="ARBA00022723"/>
    </source>
</evidence>
<dbReference type="CDD" id="cd01086">
    <property type="entry name" value="MetAP1"/>
    <property type="match status" value="1"/>
</dbReference>
<dbReference type="NCBIfam" id="TIGR00500">
    <property type="entry name" value="met_pdase_I"/>
    <property type="match status" value="1"/>
</dbReference>
<dbReference type="PANTHER" id="PTHR43330">
    <property type="entry name" value="METHIONINE AMINOPEPTIDASE"/>
    <property type="match status" value="1"/>
</dbReference>
<feature type="binding site" evidence="6">
    <location>
        <position position="232"/>
    </location>
    <ligand>
        <name>a divalent metal cation</name>
        <dbReference type="ChEBI" id="CHEBI:60240"/>
        <label>1</label>
    </ligand>
</feature>
<sequence>MVEIKSKSEIEKIKAACEVVKEALEKVSSKIKPGVTTKTLDNFVESIIHSRSAIPSFKGYRGYPSATCISINEVVVHGIPSDNVLKEGDIVSIDVGAYKDGFHGDACRTFCVGDVSEERKKLVEVTERSFFEGMKYADERYRLHDISHAIQSYVESNGFNVIRDYFGHGIGRHLHEEPTIPNFGKPNRGIRLRAGMVLAIEPMVVIGDWKVKVLDDGWTVITADGKDAAHYENTVVITNNGPEILTL</sequence>
<evidence type="ECO:0000256" key="2">
    <source>
        <dbReference type="ARBA" id="ARBA00022438"/>
    </source>
</evidence>
<dbReference type="InterPro" id="IPR000994">
    <property type="entry name" value="Pept_M24"/>
</dbReference>
<gene>
    <name evidence="6 9" type="primary">map</name>
    <name evidence="9" type="ORF">C0187_01350</name>
</gene>
<feature type="binding site" evidence="6">
    <location>
        <position position="175"/>
    </location>
    <ligand>
        <name>substrate</name>
    </ligand>
</feature>
<evidence type="ECO:0000256" key="6">
    <source>
        <dbReference type="HAMAP-Rule" id="MF_01974"/>
    </source>
</evidence>
<comment type="similarity">
    <text evidence="6">Belongs to the peptidase M24A family. Methionine aminopeptidase type 1 subfamily.</text>
</comment>
<feature type="binding site" evidence="6">
    <location>
        <position position="77"/>
    </location>
    <ligand>
        <name>substrate</name>
    </ligand>
</feature>
<organism evidence="9 10">
    <name type="scientific">Calditerrivibrio nitroreducens</name>
    <dbReference type="NCBI Taxonomy" id="477976"/>
    <lineage>
        <taxon>Bacteria</taxon>
        <taxon>Pseudomonadati</taxon>
        <taxon>Deferribacterota</taxon>
        <taxon>Deferribacteres</taxon>
        <taxon>Deferribacterales</taxon>
        <taxon>Calditerrivibrionaceae</taxon>
    </lineage>
</organism>
<comment type="subunit">
    <text evidence="6">Monomer.</text>
</comment>
<dbReference type="HAMAP" id="MF_01974">
    <property type="entry name" value="MetAP_1"/>
    <property type="match status" value="1"/>
</dbReference>
<dbReference type="GO" id="GO:0046872">
    <property type="term" value="F:metal ion binding"/>
    <property type="evidence" value="ECO:0007669"/>
    <property type="project" value="UniProtKB-UniRule"/>
</dbReference>
<dbReference type="GO" id="GO:0070006">
    <property type="term" value="F:metalloaminopeptidase activity"/>
    <property type="evidence" value="ECO:0007669"/>
    <property type="project" value="UniProtKB-UniRule"/>
</dbReference>
<comment type="catalytic activity">
    <reaction evidence="6 7">
        <text>Release of N-terminal amino acids, preferentially methionine, from peptides and arylamides.</text>
        <dbReference type="EC" id="3.4.11.18"/>
    </reaction>
</comment>
<accession>A0A2J6WQD5</accession>
<dbReference type="Proteomes" id="UP000242881">
    <property type="component" value="Unassembled WGS sequence"/>
</dbReference>
<name>A0A2J6WQD5_9BACT</name>